<feature type="domain" description="C2H2-type" evidence="6">
    <location>
        <begin position="113"/>
        <end position="142"/>
    </location>
</feature>
<organism evidence="7 8">
    <name type="scientific">Hyaloscypha hepaticicola</name>
    <dbReference type="NCBI Taxonomy" id="2082293"/>
    <lineage>
        <taxon>Eukaryota</taxon>
        <taxon>Fungi</taxon>
        <taxon>Dikarya</taxon>
        <taxon>Ascomycota</taxon>
        <taxon>Pezizomycotina</taxon>
        <taxon>Leotiomycetes</taxon>
        <taxon>Helotiales</taxon>
        <taxon>Hyaloscyphaceae</taxon>
        <taxon>Hyaloscypha</taxon>
    </lineage>
</organism>
<dbReference type="GO" id="GO:0005634">
    <property type="term" value="C:nucleus"/>
    <property type="evidence" value="ECO:0007669"/>
    <property type="project" value="UniProtKB-ARBA"/>
</dbReference>
<keyword evidence="4" id="KW-0862">Zinc</keyword>
<dbReference type="SUPFAM" id="SSF57667">
    <property type="entry name" value="beta-beta-alpha zinc fingers"/>
    <property type="match status" value="1"/>
</dbReference>
<sequence length="203" mass="23010">MSLNNLPSAMAQPIGYAGNPAPVITDAVSQSRSASLDFGPSPPLPMYLAHICLWPGCRSAQRTFLTSHDLDFHIQTYHMRQCPWPTCVIQRSFRRKSDLLRHMESVHSGVRRFICDFRGCYKAYSRKDKLTAHKRSHFQARQKTLALDMNPKLVELYSSPGNGNMLPKAQGPTPKGQWINNVEIRDPNRGDSSLMELPQYNLI</sequence>
<keyword evidence="2" id="KW-0677">Repeat</keyword>
<keyword evidence="3 5" id="KW-0863">Zinc-finger</keyword>
<name>A0A2J6QEY1_9HELO</name>
<gene>
    <name evidence="7" type="ORF">NA56DRAFT_686218</name>
</gene>
<dbReference type="InterPro" id="IPR013087">
    <property type="entry name" value="Znf_C2H2_type"/>
</dbReference>
<dbReference type="Pfam" id="PF00096">
    <property type="entry name" value="zf-C2H2"/>
    <property type="match status" value="1"/>
</dbReference>
<evidence type="ECO:0000256" key="4">
    <source>
        <dbReference type="ARBA" id="ARBA00022833"/>
    </source>
</evidence>
<dbReference type="Proteomes" id="UP000235672">
    <property type="component" value="Unassembled WGS sequence"/>
</dbReference>
<dbReference type="InterPro" id="IPR050329">
    <property type="entry name" value="GLI_C2H2-zinc-finger"/>
</dbReference>
<dbReference type="GO" id="GO:0000978">
    <property type="term" value="F:RNA polymerase II cis-regulatory region sequence-specific DNA binding"/>
    <property type="evidence" value="ECO:0007669"/>
    <property type="project" value="TreeGrafter"/>
</dbReference>
<dbReference type="EMBL" id="KZ613471">
    <property type="protein sequence ID" value="PMD24831.1"/>
    <property type="molecule type" value="Genomic_DNA"/>
</dbReference>
<evidence type="ECO:0000256" key="2">
    <source>
        <dbReference type="ARBA" id="ARBA00022737"/>
    </source>
</evidence>
<dbReference type="Gene3D" id="3.30.160.60">
    <property type="entry name" value="Classic Zinc Finger"/>
    <property type="match status" value="2"/>
</dbReference>
<dbReference type="PANTHER" id="PTHR19818">
    <property type="entry name" value="ZINC FINGER PROTEIN ZIC AND GLI"/>
    <property type="match status" value="1"/>
</dbReference>
<dbReference type="PANTHER" id="PTHR19818:SF139">
    <property type="entry name" value="PAIR-RULE PROTEIN ODD-PAIRED"/>
    <property type="match status" value="1"/>
</dbReference>
<evidence type="ECO:0000256" key="3">
    <source>
        <dbReference type="ARBA" id="ARBA00022771"/>
    </source>
</evidence>
<dbReference type="PROSITE" id="PS00028">
    <property type="entry name" value="ZINC_FINGER_C2H2_1"/>
    <property type="match status" value="1"/>
</dbReference>
<keyword evidence="8" id="KW-1185">Reference proteome</keyword>
<dbReference type="PROSITE" id="PS50157">
    <property type="entry name" value="ZINC_FINGER_C2H2_2"/>
    <property type="match status" value="1"/>
</dbReference>
<dbReference type="SMART" id="SM00355">
    <property type="entry name" value="ZnF_C2H2"/>
    <property type="match status" value="3"/>
</dbReference>
<dbReference type="GO" id="GO:0000981">
    <property type="term" value="F:DNA-binding transcription factor activity, RNA polymerase II-specific"/>
    <property type="evidence" value="ECO:0007669"/>
    <property type="project" value="TreeGrafter"/>
</dbReference>
<dbReference type="GO" id="GO:0008270">
    <property type="term" value="F:zinc ion binding"/>
    <property type="evidence" value="ECO:0007669"/>
    <property type="project" value="UniProtKB-KW"/>
</dbReference>
<keyword evidence="1" id="KW-0479">Metal-binding</keyword>
<evidence type="ECO:0000259" key="6">
    <source>
        <dbReference type="PROSITE" id="PS50157"/>
    </source>
</evidence>
<accession>A0A2J6QEY1</accession>
<dbReference type="AlphaFoldDB" id="A0A2J6QEY1"/>
<dbReference type="OrthoDB" id="654211at2759"/>
<evidence type="ECO:0000256" key="1">
    <source>
        <dbReference type="ARBA" id="ARBA00022723"/>
    </source>
</evidence>
<dbReference type="STRING" id="1745343.A0A2J6QEY1"/>
<dbReference type="GO" id="GO:0045944">
    <property type="term" value="P:positive regulation of transcription by RNA polymerase II"/>
    <property type="evidence" value="ECO:0007669"/>
    <property type="project" value="UniProtKB-ARBA"/>
</dbReference>
<dbReference type="InterPro" id="IPR036236">
    <property type="entry name" value="Znf_C2H2_sf"/>
</dbReference>
<proteinExistence type="predicted"/>
<protein>
    <recommendedName>
        <fullName evidence="6">C2H2-type domain-containing protein</fullName>
    </recommendedName>
</protein>
<evidence type="ECO:0000313" key="8">
    <source>
        <dbReference type="Proteomes" id="UP000235672"/>
    </source>
</evidence>
<evidence type="ECO:0000256" key="5">
    <source>
        <dbReference type="PROSITE-ProRule" id="PRU00042"/>
    </source>
</evidence>
<evidence type="ECO:0000313" key="7">
    <source>
        <dbReference type="EMBL" id="PMD24831.1"/>
    </source>
</evidence>
<reference evidence="7 8" key="1">
    <citation type="submission" date="2016-05" db="EMBL/GenBank/DDBJ databases">
        <title>A degradative enzymes factory behind the ericoid mycorrhizal symbiosis.</title>
        <authorList>
            <consortium name="DOE Joint Genome Institute"/>
            <person name="Martino E."/>
            <person name="Morin E."/>
            <person name="Grelet G."/>
            <person name="Kuo A."/>
            <person name="Kohler A."/>
            <person name="Daghino S."/>
            <person name="Barry K."/>
            <person name="Choi C."/>
            <person name="Cichocki N."/>
            <person name="Clum A."/>
            <person name="Copeland A."/>
            <person name="Hainaut M."/>
            <person name="Haridas S."/>
            <person name="Labutti K."/>
            <person name="Lindquist E."/>
            <person name="Lipzen A."/>
            <person name="Khouja H.-R."/>
            <person name="Murat C."/>
            <person name="Ohm R."/>
            <person name="Olson A."/>
            <person name="Spatafora J."/>
            <person name="Veneault-Fourrey C."/>
            <person name="Henrissat B."/>
            <person name="Grigoriev I."/>
            <person name="Martin F."/>
            <person name="Perotto S."/>
        </authorList>
    </citation>
    <scope>NUCLEOTIDE SEQUENCE [LARGE SCALE GENOMIC DNA]</scope>
    <source>
        <strain evidence="7 8">UAMH 7357</strain>
    </source>
</reference>